<name>A0A2U3L294_9BACT</name>
<dbReference type="CDD" id="cd04182">
    <property type="entry name" value="GT_2_like_f"/>
    <property type="match status" value="1"/>
</dbReference>
<accession>A0A2U3L294</accession>
<dbReference type="InterPro" id="IPR025877">
    <property type="entry name" value="MobA-like_NTP_Trfase"/>
</dbReference>
<dbReference type="Gene3D" id="3.90.550.10">
    <property type="entry name" value="Spore Coat Polysaccharide Biosynthesis Protein SpsA, Chain A"/>
    <property type="match status" value="1"/>
</dbReference>
<proteinExistence type="predicted"/>
<dbReference type="PANTHER" id="PTHR43777">
    <property type="entry name" value="MOLYBDENUM COFACTOR CYTIDYLYLTRANSFERASE"/>
    <property type="match status" value="1"/>
</dbReference>
<dbReference type="AlphaFoldDB" id="A0A2U3L294"/>
<dbReference type="Proteomes" id="UP000238701">
    <property type="component" value="Unassembled WGS sequence"/>
</dbReference>
<sequence length="191" mass="20875">MGRDKALLPWPPLALGDTFLSAAIRLFFSHVDEVLVVVGNNEAAVAPVVYANGASLVVNPDPARGQFSSLRVGLREVLKRGRDAAMVTLVDRPPVRMETLETLESAFERATAQRKWAAIPEYQGKHGHPILLGRQMIEAFLRAPETSNARDVEHAHLSEIEYVPVDDPLVAVNVDTPEQYAALPPQPLPSS</sequence>
<feature type="domain" description="MobA-like NTP transferase" evidence="1">
    <location>
        <begin position="1"/>
        <end position="156"/>
    </location>
</feature>
<gene>
    <name evidence="2" type="ORF">SBA1_620004</name>
</gene>
<evidence type="ECO:0000313" key="3">
    <source>
        <dbReference type="Proteomes" id="UP000238701"/>
    </source>
</evidence>
<dbReference type="GO" id="GO:0016779">
    <property type="term" value="F:nucleotidyltransferase activity"/>
    <property type="evidence" value="ECO:0007669"/>
    <property type="project" value="UniProtKB-ARBA"/>
</dbReference>
<evidence type="ECO:0000259" key="1">
    <source>
        <dbReference type="Pfam" id="PF12804"/>
    </source>
</evidence>
<protein>
    <recommendedName>
        <fullName evidence="1">MobA-like NTP transferase domain-containing protein</fullName>
    </recommendedName>
</protein>
<organism evidence="2 3">
    <name type="scientific">Candidatus Sulfotelmatobacter kueseliae</name>
    <dbReference type="NCBI Taxonomy" id="2042962"/>
    <lineage>
        <taxon>Bacteria</taxon>
        <taxon>Pseudomonadati</taxon>
        <taxon>Acidobacteriota</taxon>
        <taxon>Terriglobia</taxon>
        <taxon>Terriglobales</taxon>
        <taxon>Candidatus Korobacteraceae</taxon>
        <taxon>Candidatus Sulfotelmatobacter</taxon>
    </lineage>
</organism>
<dbReference type="InterPro" id="IPR029044">
    <property type="entry name" value="Nucleotide-diphossugar_trans"/>
</dbReference>
<dbReference type="EMBL" id="OMOD01000158">
    <property type="protein sequence ID" value="SPF46021.1"/>
    <property type="molecule type" value="Genomic_DNA"/>
</dbReference>
<dbReference type="Pfam" id="PF12804">
    <property type="entry name" value="NTP_transf_3"/>
    <property type="match status" value="1"/>
</dbReference>
<evidence type="ECO:0000313" key="2">
    <source>
        <dbReference type="EMBL" id="SPF46021.1"/>
    </source>
</evidence>
<dbReference type="SUPFAM" id="SSF53448">
    <property type="entry name" value="Nucleotide-diphospho-sugar transferases"/>
    <property type="match status" value="1"/>
</dbReference>
<reference evidence="3" key="1">
    <citation type="submission" date="2018-02" db="EMBL/GenBank/DDBJ databases">
        <authorList>
            <person name="Hausmann B."/>
        </authorList>
    </citation>
    <scope>NUCLEOTIDE SEQUENCE [LARGE SCALE GENOMIC DNA]</scope>
    <source>
        <strain evidence="3">Peat soil MAG SbA1</strain>
    </source>
</reference>
<dbReference type="PANTHER" id="PTHR43777:SF1">
    <property type="entry name" value="MOLYBDENUM COFACTOR CYTIDYLYLTRANSFERASE"/>
    <property type="match status" value="1"/>
</dbReference>